<dbReference type="GeneID" id="92836039"/>
<accession>A0ABP2TU60</accession>
<reference evidence="2 3" key="2">
    <citation type="journal article" date="2016" name="Int. J. Syst. Evol. Microbiol.">
        <title>Taxonomy of haemolytic and/or proteolytic strains of the genus Acinetobacter with the proposal of Acinetobacter courvalinii sp. nov. (genomic species 14 sensu Bouvet &amp; Jeanjean), Acinetobacter dispersus sp. nov. (genomic species 17), Acinetobacter modestus sp. nov., Acinetobacter proteolyticus sp. nov. and Acinetobacter vivianii sp. nov.</title>
        <authorList>
            <person name="Nemec A."/>
            <person name="Radolfova-Krizova L."/>
            <person name="Maixnerova M."/>
            <person name="Vrestiakova E."/>
            <person name="Jezek P."/>
            <person name="Sedo O."/>
        </authorList>
    </citation>
    <scope>NUCLEOTIDE SEQUENCE [LARGE SCALE GENOMIC DNA]</scope>
    <source>
        <strain evidence="2 3">NIPH 236</strain>
    </source>
</reference>
<comment type="caution">
    <text evidence="2">The sequence shown here is derived from an EMBL/GenBank/DDBJ whole genome shotgun (WGS) entry which is preliminary data.</text>
</comment>
<protein>
    <submittedName>
        <fullName evidence="2">Uncharacterized protein</fullName>
    </submittedName>
</protein>
<keyword evidence="3" id="KW-1185">Reference proteome</keyword>
<sequence>MSNNFDIWIVISYSWTEIGLEEQEFAKYAEKIIANHQTWEDVNSIIIKDVCASFAFESFLLFPCMLWFLMPDWEYDNDYLKNRMKSWYAKPYWTHFMNPLRALGFPLALIFSNGVRKKLKREYQKIILK</sequence>
<evidence type="ECO:0000313" key="3">
    <source>
        <dbReference type="Proteomes" id="UP000013190"/>
    </source>
</evidence>
<dbReference type="Proteomes" id="UP000013190">
    <property type="component" value="Unassembled WGS sequence"/>
</dbReference>
<dbReference type="EMBL" id="APOJ01000029">
    <property type="protein sequence ID" value="ENU25826.1"/>
    <property type="molecule type" value="Genomic_DNA"/>
</dbReference>
<evidence type="ECO:0000256" key="1">
    <source>
        <dbReference type="SAM" id="Phobius"/>
    </source>
</evidence>
<keyword evidence="1" id="KW-0812">Transmembrane</keyword>
<keyword evidence="1" id="KW-1133">Transmembrane helix</keyword>
<keyword evidence="1" id="KW-0472">Membrane</keyword>
<proteinExistence type="predicted"/>
<dbReference type="RefSeq" id="WP_004663361.1">
    <property type="nucleotide sequence ID" value="NZ_BMDV01000001.1"/>
</dbReference>
<name>A0ABP2TU60_9GAMM</name>
<gene>
    <name evidence="2" type="ORF">F992_02683</name>
</gene>
<feature type="transmembrane region" description="Helical" evidence="1">
    <location>
        <begin position="50"/>
        <end position="70"/>
    </location>
</feature>
<organism evidence="2 3">
    <name type="scientific">Acinetobacter modestus</name>
    <dbReference type="NCBI Taxonomy" id="1776740"/>
    <lineage>
        <taxon>Bacteria</taxon>
        <taxon>Pseudomonadati</taxon>
        <taxon>Pseudomonadota</taxon>
        <taxon>Gammaproteobacteria</taxon>
        <taxon>Moraxellales</taxon>
        <taxon>Moraxellaceae</taxon>
        <taxon>Acinetobacter</taxon>
    </lineage>
</organism>
<reference evidence="3" key="1">
    <citation type="submission" date="2013-02" db="EMBL/GenBank/DDBJ databases">
        <title>The Genome Sequence of Acinetobacter sp. NIPH 236.</title>
        <authorList>
            <consortium name="The Broad Institute Genome Sequencing Platform"/>
            <consortium name="The Broad Institute Genome Sequencing Center for Infectious Disease"/>
            <person name="Cerqueira G."/>
            <person name="Feldgarden M."/>
            <person name="Courvalin P."/>
            <person name="Perichon B."/>
            <person name="Grillot-Courvalin C."/>
            <person name="Clermont D."/>
            <person name="Rocha E."/>
            <person name="Yoon E.-J."/>
            <person name="Nemec A."/>
            <person name="Walker B."/>
            <person name="Young S.K."/>
            <person name="Zeng Q."/>
            <person name="Gargeya S."/>
            <person name="Fitzgerald M."/>
            <person name="Haas B."/>
            <person name="Abouelleil A."/>
            <person name="Alvarado L."/>
            <person name="Arachchi H.M."/>
            <person name="Berlin A.M."/>
            <person name="Chapman S.B."/>
            <person name="Dewar J."/>
            <person name="Goldberg J."/>
            <person name="Griggs A."/>
            <person name="Gujja S."/>
            <person name="Hansen M."/>
            <person name="Howarth C."/>
            <person name="Imamovic A."/>
            <person name="Larimer J."/>
            <person name="McCowan C."/>
            <person name="Murphy C."/>
            <person name="Neiman D."/>
            <person name="Pearson M."/>
            <person name="Priest M."/>
            <person name="Roberts A."/>
            <person name="Saif S."/>
            <person name="Shea T."/>
            <person name="Sisk P."/>
            <person name="Sykes S."/>
            <person name="Wortman J."/>
            <person name="Nusbaum C."/>
            <person name="Birren B."/>
        </authorList>
    </citation>
    <scope>NUCLEOTIDE SEQUENCE [LARGE SCALE GENOMIC DNA]</scope>
    <source>
        <strain evidence="3">NIPH 236</strain>
    </source>
</reference>
<evidence type="ECO:0000313" key="2">
    <source>
        <dbReference type="EMBL" id="ENU25826.1"/>
    </source>
</evidence>
<feature type="transmembrane region" description="Helical" evidence="1">
    <location>
        <begin position="92"/>
        <end position="111"/>
    </location>
</feature>